<dbReference type="InterPro" id="IPR023330">
    <property type="entry name" value="Rhabdovirus_ncapsid_N"/>
</dbReference>
<dbReference type="GO" id="GO:0019029">
    <property type="term" value="C:helical viral capsid"/>
    <property type="evidence" value="ECO:0007669"/>
    <property type="project" value="UniProtKB-KW"/>
</dbReference>
<dbReference type="GO" id="GO:0030430">
    <property type="term" value="C:host cell cytoplasm"/>
    <property type="evidence" value="ECO:0007669"/>
    <property type="project" value="UniProtKB-SubCell"/>
</dbReference>
<keyword evidence="10" id="KW-0687">Ribonucleoprotein</keyword>
<evidence type="ECO:0000256" key="2">
    <source>
        <dbReference type="ARBA" id="ARBA00004328"/>
    </source>
</evidence>
<comment type="subcellular location">
    <subcellularLocation>
        <location evidence="1">Host cytoplasm</location>
    </subcellularLocation>
    <subcellularLocation>
        <location evidence="2">Virion</location>
    </subcellularLocation>
</comment>
<name>A0A0B5KXT6_9RHAB</name>
<keyword evidence="9" id="KW-1035">Host cytoplasm</keyword>
<evidence type="ECO:0000256" key="1">
    <source>
        <dbReference type="ARBA" id="ARBA00004192"/>
    </source>
</evidence>
<evidence type="ECO:0000256" key="5">
    <source>
        <dbReference type="ARBA" id="ARBA00022561"/>
    </source>
</evidence>
<keyword evidence="4" id="KW-1139">Helical capsid protein</keyword>
<organism evidence="14 15">
    <name type="scientific">Yongjia Tick Virus 2</name>
    <dbReference type="NCBI Taxonomy" id="1608146"/>
    <lineage>
        <taxon>Viruses</taxon>
        <taxon>Riboviria</taxon>
        <taxon>Orthornavirae</taxon>
        <taxon>Negarnaviricota</taxon>
        <taxon>Haploviricotina</taxon>
        <taxon>Monjiviricetes</taxon>
        <taxon>Mononegavirales</taxon>
        <taxon>Rhabdoviridae</taxon>
        <taxon>Alpharhabdovirinae</taxon>
        <taxon>Ledantevirus</taxon>
        <taxon>Ledantevirus yongjia</taxon>
    </lineage>
</organism>
<feature type="region of interest" description="Disordered" evidence="12">
    <location>
        <begin position="355"/>
        <end position="374"/>
    </location>
</feature>
<protein>
    <recommendedName>
        <fullName evidence="3">Nucleoprotein</fullName>
    </recommendedName>
    <alternativeName>
        <fullName evidence="11">Nucleocapsid protein</fullName>
    </alternativeName>
</protein>
<evidence type="ECO:0000313" key="14">
    <source>
        <dbReference type="EMBL" id="AJG39228.1"/>
    </source>
</evidence>
<dbReference type="GO" id="GO:0019013">
    <property type="term" value="C:viral nucleocapsid"/>
    <property type="evidence" value="ECO:0007669"/>
    <property type="project" value="UniProtKB-KW"/>
</dbReference>
<evidence type="ECO:0000256" key="11">
    <source>
        <dbReference type="ARBA" id="ARBA00033344"/>
    </source>
</evidence>
<dbReference type="InterPro" id="IPR023331">
    <property type="entry name" value="Rhabdovirus_ncapsid_C"/>
</dbReference>
<accession>A0A0B5KXT6</accession>
<keyword evidence="5" id="KW-0167">Capsid protein</keyword>
<reference evidence="14 15" key="1">
    <citation type="journal article" date="2015" name="Elife">
        <title>Unprecedented genomic diversity of RNA viruses in arthropods reveals the ancestry of negative-sense RNA viruses.</title>
        <authorList>
            <person name="Li C.X."/>
            <person name="Shi M."/>
            <person name="Tian J.H."/>
            <person name="Lin X.D."/>
            <person name="Kang Y.J."/>
            <person name="Chen L.J."/>
            <person name="Qin X.C."/>
            <person name="Xu J."/>
            <person name="Holmes E.C."/>
            <person name="Zhang Y.Z."/>
        </authorList>
    </citation>
    <scope>NUCLEOTIDE SEQUENCE [LARGE SCALE GENOMIC DNA]</scope>
    <source>
        <strain evidence="14 15">YJ1-2</strain>
    </source>
</reference>
<keyword evidence="15" id="KW-1185">Reference proteome</keyword>
<dbReference type="GO" id="GO:0003723">
    <property type="term" value="F:RNA binding"/>
    <property type="evidence" value="ECO:0007669"/>
    <property type="project" value="UniProtKB-KW"/>
</dbReference>
<evidence type="ECO:0000256" key="12">
    <source>
        <dbReference type="SAM" id="MobiDB-lite"/>
    </source>
</evidence>
<keyword evidence="6" id="KW-0946">Virion</keyword>
<dbReference type="KEGG" id="vg:29140368"/>
<evidence type="ECO:0000313" key="15">
    <source>
        <dbReference type="Proteomes" id="UP000203281"/>
    </source>
</evidence>
<evidence type="ECO:0000256" key="9">
    <source>
        <dbReference type="ARBA" id="ARBA00023200"/>
    </source>
</evidence>
<keyword evidence="8 14" id="KW-0543">Viral nucleoprotein</keyword>
<keyword evidence="7" id="KW-0694">RNA-binding</keyword>
<evidence type="ECO:0000259" key="13">
    <source>
        <dbReference type="Pfam" id="PF00945"/>
    </source>
</evidence>
<evidence type="ECO:0000256" key="6">
    <source>
        <dbReference type="ARBA" id="ARBA00022844"/>
    </source>
</evidence>
<gene>
    <name evidence="14" type="primary">N</name>
</gene>
<feature type="domain" description="Rhabdovirus nucleocapsid" evidence="13">
    <location>
        <begin position="15"/>
        <end position="365"/>
    </location>
</feature>
<evidence type="ECO:0000256" key="8">
    <source>
        <dbReference type="ARBA" id="ARBA00023086"/>
    </source>
</evidence>
<dbReference type="RefSeq" id="YP_009305118.1">
    <property type="nucleotide sequence ID" value="NC_031305.1"/>
</dbReference>
<dbReference type="EMBL" id="KM817662">
    <property type="protein sequence ID" value="AJG39228.1"/>
    <property type="molecule type" value="Viral_cRNA"/>
</dbReference>
<dbReference type="Gene3D" id="1.10.3610.10">
    <property type="entry name" value="Nucleoprotein"/>
    <property type="match status" value="1"/>
</dbReference>
<dbReference type="GO" id="GO:1990904">
    <property type="term" value="C:ribonucleoprotein complex"/>
    <property type="evidence" value="ECO:0007669"/>
    <property type="project" value="UniProtKB-KW"/>
</dbReference>
<dbReference type="GeneID" id="29140368"/>
<proteinExistence type="predicted"/>
<dbReference type="OrthoDB" id="22890at10239"/>
<dbReference type="Pfam" id="PF00945">
    <property type="entry name" value="Rhabdo_ncap"/>
    <property type="match status" value="1"/>
</dbReference>
<evidence type="ECO:0000256" key="7">
    <source>
        <dbReference type="ARBA" id="ARBA00022884"/>
    </source>
</evidence>
<dbReference type="Gene3D" id="1.10.3570.10">
    <property type="entry name" value="Rhabdovirus nucleocapsid protein like domain"/>
    <property type="match status" value="1"/>
</dbReference>
<dbReference type="Proteomes" id="UP000203281">
    <property type="component" value="Segment"/>
</dbReference>
<evidence type="ECO:0000256" key="10">
    <source>
        <dbReference type="ARBA" id="ARBA00023274"/>
    </source>
</evidence>
<dbReference type="SUPFAM" id="SSF140809">
    <property type="entry name" value="Rhabdovirus nucleoprotein-like"/>
    <property type="match status" value="1"/>
</dbReference>
<sequence length="423" mass="47893">MATRGVFRLATGKRVITTLPQDETPGEFASDWFDKHPKQKPRLVIPHKTDDLKLLRQVVKRGLKEGNLSVQTATTYVYKVLSQVELDSEDVWTSFGVEIALAKQRVGPFCMMQVELREEPLANTETATATEDDDQWMVFYILAQYRILKLQNADYERLIINKANNHLSAMKGKADEKQDLDGSKRYGAWVQDPTYLKIVAAVDMFFCKFKDSPWAIVRFGTLGSRYRDATALTTLNHITQRTGLTIDQFMLWIFNDTVADELDRMSREGQELDKHDSYVPYIRDMGLSAKSPYSAQLNPAFHFFCHAIGALMNSTRSINAKLGPEVDLTNTLANAQVVAYALSSCPVMVKAYGTDPQDKPVEDQDTDLGGLPKEPNPSKWYDYLVINNFQLPREIIEYSKTRASVILNPRPGTVGEMISKTLR</sequence>
<dbReference type="InterPro" id="IPR035961">
    <property type="entry name" value="Rhabdovirus_nucleoprotein-like"/>
</dbReference>
<evidence type="ECO:0000256" key="3">
    <source>
        <dbReference type="ARBA" id="ARBA00014389"/>
    </source>
</evidence>
<dbReference type="InterPro" id="IPR000448">
    <property type="entry name" value="Rhabdo_ncapsid"/>
</dbReference>
<evidence type="ECO:0000256" key="4">
    <source>
        <dbReference type="ARBA" id="ARBA00022497"/>
    </source>
</evidence>